<organism evidence="13">
    <name type="scientific">Cyanothece sp. (strain PCC 7425 / ATCC 29141)</name>
    <dbReference type="NCBI Taxonomy" id="395961"/>
    <lineage>
        <taxon>Bacteria</taxon>
        <taxon>Bacillati</taxon>
        <taxon>Cyanobacteriota</taxon>
        <taxon>Cyanophyceae</taxon>
        <taxon>Gomontiellales</taxon>
        <taxon>Cyanothecaceae</taxon>
        <taxon>Cyanothece</taxon>
    </lineage>
</organism>
<dbReference type="Pfam" id="PF00487">
    <property type="entry name" value="FA_desaturase"/>
    <property type="match status" value="1"/>
</dbReference>
<dbReference type="InterPro" id="IPR015876">
    <property type="entry name" value="Acyl-CoA_DS"/>
</dbReference>
<dbReference type="CDD" id="cd03505">
    <property type="entry name" value="Delta9-FADS-like"/>
    <property type="match status" value="1"/>
</dbReference>
<dbReference type="PRINTS" id="PR00075">
    <property type="entry name" value="FACDDSATRASE"/>
</dbReference>
<evidence type="ECO:0000256" key="11">
    <source>
        <dbReference type="SAM" id="Phobius"/>
    </source>
</evidence>
<dbReference type="InterPro" id="IPR005804">
    <property type="entry name" value="FA_desaturase_dom"/>
</dbReference>
<feature type="transmembrane region" description="Helical" evidence="11">
    <location>
        <begin position="93"/>
        <end position="113"/>
    </location>
</feature>
<feature type="domain" description="Fatty acid desaturase" evidence="12">
    <location>
        <begin position="60"/>
        <end position="281"/>
    </location>
</feature>
<dbReference type="GO" id="GO:0006631">
    <property type="term" value="P:fatty acid metabolic process"/>
    <property type="evidence" value="ECO:0007669"/>
    <property type="project" value="UniProtKB-KW"/>
</dbReference>
<proteinExistence type="inferred from homology"/>
<protein>
    <submittedName>
        <fullName evidence="13">Stearoyl-CoA 9-desaturase</fullName>
        <ecNumber evidence="13">1.14.19.1</ecNumber>
    </submittedName>
</protein>
<accession>B8HKZ1</accession>
<reference evidence="13" key="1">
    <citation type="submission" date="2009-01" db="EMBL/GenBank/DDBJ databases">
        <title>Complete sequence of chromosome Cyanothece sp. PCC 7425.</title>
        <authorList>
            <consortium name="US DOE Joint Genome Institute"/>
            <person name="Lucas S."/>
            <person name="Copeland A."/>
            <person name="Lapidus A."/>
            <person name="Glavina del Rio T."/>
            <person name="Dalin E."/>
            <person name="Tice H."/>
            <person name="Bruce D."/>
            <person name="Goodwin L."/>
            <person name="Pitluck S."/>
            <person name="Sims D."/>
            <person name="Meineke L."/>
            <person name="Brettin T."/>
            <person name="Detter J.C."/>
            <person name="Han C."/>
            <person name="Larimer F."/>
            <person name="Land M."/>
            <person name="Hauser L."/>
            <person name="Kyrpides N."/>
            <person name="Ovchinnikova G."/>
            <person name="Liberton M."/>
            <person name="Stoeckel J."/>
            <person name="Banerjee A."/>
            <person name="Singh A."/>
            <person name="Page L."/>
            <person name="Sato H."/>
            <person name="Zhao L."/>
            <person name="Sherman L."/>
            <person name="Pakrasi H."/>
            <person name="Richardson P."/>
        </authorList>
    </citation>
    <scope>NUCLEOTIDE SEQUENCE</scope>
    <source>
        <strain evidence="13">PCC 7425</strain>
    </source>
</reference>
<keyword evidence="7 13" id="KW-0560">Oxidoreductase</keyword>
<dbReference type="eggNOG" id="COG1398">
    <property type="taxonomic scope" value="Bacteria"/>
</dbReference>
<keyword evidence="5" id="KW-0276">Fatty acid metabolism</keyword>
<evidence type="ECO:0000256" key="4">
    <source>
        <dbReference type="ARBA" id="ARBA00022692"/>
    </source>
</evidence>
<evidence type="ECO:0000256" key="10">
    <source>
        <dbReference type="ARBA" id="ARBA00023136"/>
    </source>
</evidence>
<dbReference type="GO" id="GO:0004768">
    <property type="term" value="F:stearoyl-CoA 9-desaturase activity"/>
    <property type="evidence" value="ECO:0007669"/>
    <property type="project" value="UniProtKB-EC"/>
</dbReference>
<dbReference type="OrthoDB" id="19906at2"/>
<evidence type="ECO:0000256" key="8">
    <source>
        <dbReference type="ARBA" id="ARBA00023004"/>
    </source>
</evidence>
<comment type="subcellular location">
    <subcellularLocation>
        <location evidence="2">Membrane</location>
        <topology evidence="2">Multi-pass membrane protein</topology>
    </subcellularLocation>
</comment>
<dbReference type="HOGENOM" id="CLU_027359_1_1_3"/>
<feature type="transmembrane region" description="Helical" evidence="11">
    <location>
        <begin position="26"/>
        <end position="47"/>
    </location>
</feature>
<name>B8HKZ1_CYAP4</name>
<keyword evidence="8" id="KW-0408">Iron</keyword>
<dbReference type="EC" id="1.14.19.1" evidence="13"/>
<comment type="cofactor">
    <cofactor evidence="1">
        <name>Fe(2+)</name>
        <dbReference type="ChEBI" id="CHEBI:29033"/>
    </cofactor>
</comment>
<evidence type="ECO:0000256" key="3">
    <source>
        <dbReference type="ARBA" id="ARBA00008749"/>
    </source>
</evidence>
<comment type="similarity">
    <text evidence="3">Belongs to the fatty acid desaturase type 2 family.</text>
</comment>
<dbReference type="KEGG" id="cyn:Cyan7425_2880"/>
<dbReference type="STRING" id="395961.Cyan7425_2880"/>
<evidence type="ECO:0000256" key="7">
    <source>
        <dbReference type="ARBA" id="ARBA00023002"/>
    </source>
</evidence>
<keyword evidence="6 11" id="KW-1133">Transmembrane helix</keyword>
<evidence type="ECO:0000256" key="1">
    <source>
        <dbReference type="ARBA" id="ARBA00001954"/>
    </source>
</evidence>
<dbReference type="GO" id="GO:0016020">
    <property type="term" value="C:membrane"/>
    <property type="evidence" value="ECO:0007669"/>
    <property type="project" value="UniProtKB-SubCell"/>
</dbReference>
<gene>
    <name evidence="13" type="ordered locus">Cyan7425_2880</name>
</gene>
<evidence type="ECO:0000256" key="2">
    <source>
        <dbReference type="ARBA" id="ARBA00004141"/>
    </source>
</evidence>
<evidence type="ECO:0000256" key="9">
    <source>
        <dbReference type="ARBA" id="ARBA00023098"/>
    </source>
</evidence>
<evidence type="ECO:0000259" key="12">
    <source>
        <dbReference type="Pfam" id="PF00487"/>
    </source>
</evidence>
<feature type="transmembrane region" description="Helical" evidence="11">
    <location>
        <begin position="179"/>
        <end position="202"/>
    </location>
</feature>
<dbReference type="EMBL" id="CP001344">
    <property type="protein sequence ID" value="ACL45223.1"/>
    <property type="molecule type" value="Genomic_DNA"/>
</dbReference>
<keyword evidence="9" id="KW-0443">Lipid metabolism</keyword>
<evidence type="ECO:0000256" key="5">
    <source>
        <dbReference type="ARBA" id="ARBA00022832"/>
    </source>
</evidence>
<dbReference type="AlphaFoldDB" id="B8HKZ1"/>
<evidence type="ECO:0000256" key="6">
    <source>
        <dbReference type="ARBA" id="ARBA00022989"/>
    </source>
</evidence>
<sequence>MKLASSYSDQFRETIKLPFRLNLVKLLHNLAITLLPFSGFIYVLSLILKGVSPQLSDLLILIGMWAISGLGITVGFHRLLAHHSFSTMPAIKIAFAIMGCMAAQGPPIIWVSIHRKHHEYSDRPGDPHSPCSKGSNFTKLRGWWHAHLGWMFAYEIPNPARYASDLLRDRDIRWVNQTYFLWVVLGFVIPAIVEAIITQSWIGLAQGVLWGGLVRLFVVQNIVWSINSFCHLIGERGFKTEEGSRNIGLLSIPSLGESWHNNHHAFPHSARFGLKWWQVDMGYGLIALLERLGWVYAVKSPSMNMIRAKQVS</sequence>
<dbReference type="PANTHER" id="PTHR11351:SF3">
    <property type="entry name" value="BLL4393 PROTEIN"/>
    <property type="match status" value="1"/>
</dbReference>
<dbReference type="PANTHER" id="PTHR11351">
    <property type="entry name" value="ACYL-COA DESATURASE"/>
    <property type="match status" value="1"/>
</dbReference>
<evidence type="ECO:0000313" key="13">
    <source>
        <dbReference type="EMBL" id="ACL45223.1"/>
    </source>
</evidence>
<keyword evidence="4 11" id="KW-0812">Transmembrane</keyword>
<feature type="transmembrane region" description="Helical" evidence="11">
    <location>
        <begin position="59"/>
        <end position="81"/>
    </location>
</feature>
<keyword evidence="10 11" id="KW-0472">Membrane</keyword>